<evidence type="ECO:0000256" key="7">
    <source>
        <dbReference type="ARBA" id="ARBA00022840"/>
    </source>
</evidence>
<feature type="site" description="Interaction with substrate tRNA" evidence="10">
    <location>
        <position position="124"/>
    </location>
</feature>
<evidence type="ECO:0000256" key="1">
    <source>
        <dbReference type="ARBA" id="ARBA00001946"/>
    </source>
</evidence>
<organism evidence="14 15">
    <name type="scientific">Caldalkalibacillus uzonensis</name>
    <dbReference type="NCBI Taxonomy" id="353224"/>
    <lineage>
        <taxon>Bacteria</taxon>
        <taxon>Bacillati</taxon>
        <taxon>Bacillota</taxon>
        <taxon>Bacilli</taxon>
        <taxon>Bacillales</taxon>
        <taxon>Bacillaceae</taxon>
        <taxon>Caldalkalibacillus</taxon>
    </lineage>
</organism>
<name>A0ABU0CMN5_9BACI</name>
<evidence type="ECO:0000256" key="6">
    <source>
        <dbReference type="ARBA" id="ARBA00022741"/>
    </source>
</evidence>
<keyword evidence="6 10" id="KW-0547">Nucleotide-binding</keyword>
<evidence type="ECO:0000256" key="12">
    <source>
        <dbReference type="RuleBase" id="RU003784"/>
    </source>
</evidence>
<comment type="cofactor">
    <cofactor evidence="1 10">
        <name>Mg(2+)</name>
        <dbReference type="ChEBI" id="CHEBI:18420"/>
    </cofactor>
</comment>
<dbReference type="Gene3D" id="3.40.50.300">
    <property type="entry name" value="P-loop containing nucleotide triphosphate hydrolases"/>
    <property type="match status" value="1"/>
</dbReference>
<dbReference type="RefSeq" id="WP_307334385.1">
    <property type="nucleotide sequence ID" value="NZ_JAUSUQ010000001.1"/>
</dbReference>
<dbReference type="GO" id="GO:0052381">
    <property type="term" value="F:tRNA dimethylallyltransferase activity"/>
    <property type="evidence" value="ECO:0007669"/>
    <property type="project" value="UniProtKB-EC"/>
</dbReference>
<dbReference type="Gene3D" id="1.10.20.140">
    <property type="match status" value="1"/>
</dbReference>
<proteinExistence type="inferred from homology"/>
<evidence type="ECO:0000313" key="15">
    <source>
        <dbReference type="Proteomes" id="UP001232445"/>
    </source>
</evidence>
<evidence type="ECO:0000256" key="3">
    <source>
        <dbReference type="ARBA" id="ARBA00005842"/>
    </source>
</evidence>
<dbReference type="NCBIfam" id="TIGR00174">
    <property type="entry name" value="miaA"/>
    <property type="match status" value="1"/>
</dbReference>
<protein>
    <recommendedName>
        <fullName evidence="10">tRNA dimethylallyltransferase</fullName>
        <ecNumber evidence="10">2.5.1.75</ecNumber>
    </recommendedName>
    <alternativeName>
        <fullName evidence="10">Dimethylallyl diphosphate:tRNA dimethylallyltransferase</fullName>
        <shortName evidence="10">DMAPP:tRNA dimethylallyltransferase</shortName>
        <shortName evidence="10">DMATase</shortName>
    </alternativeName>
    <alternativeName>
        <fullName evidence="10">Isopentenyl-diphosphate:tRNA isopentenyltransferase</fullName>
        <shortName evidence="10">IPP transferase</shortName>
        <shortName evidence="10">IPPT</shortName>
        <shortName evidence="10">IPTase</shortName>
    </alternativeName>
</protein>
<comment type="subunit">
    <text evidence="10">Monomer.</text>
</comment>
<dbReference type="PANTHER" id="PTHR11088">
    <property type="entry name" value="TRNA DIMETHYLALLYLTRANSFERASE"/>
    <property type="match status" value="1"/>
</dbReference>
<dbReference type="HAMAP" id="MF_00185">
    <property type="entry name" value="IPP_trans"/>
    <property type="match status" value="1"/>
</dbReference>
<keyword evidence="5 10" id="KW-0819">tRNA processing</keyword>
<evidence type="ECO:0000256" key="10">
    <source>
        <dbReference type="HAMAP-Rule" id="MF_00185"/>
    </source>
</evidence>
<feature type="binding site" evidence="10">
    <location>
        <begin position="11"/>
        <end position="18"/>
    </location>
    <ligand>
        <name>ATP</name>
        <dbReference type="ChEBI" id="CHEBI:30616"/>
    </ligand>
</feature>
<dbReference type="Pfam" id="PF01715">
    <property type="entry name" value="IPPT"/>
    <property type="match status" value="1"/>
</dbReference>
<comment type="catalytic activity">
    <reaction evidence="9 10 11">
        <text>adenosine(37) in tRNA + dimethylallyl diphosphate = N(6)-dimethylallyladenosine(37) in tRNA + diphosphate</text>
        <dbReference type="Rhea" id="RHEA:26482"/>
        <dbReference type="Rhea" id="RHEA-COMP:10162"/>
        <dbReference type="Rhea" id="RHEA-COMP:10375"/>
        <dbReference type="ChEBI" id="CHEBI:33019"/>
        <dbReference type="ChEBI" id="CHEBI:57623"/>
        <dbReference type="ChEBI" id="CHEBI:74411"/>
        <dbReference type="ChEBI" id="CHEBI:74415"/>
        <dbReference type="EC" id="2.5.1.75"/>
    </reaction>
</comment>
<dbReference type="InterPro" id="IPR027417">
    <property type="entry name" value="P-loop_NTPase"/>
</dbReference>
<evidence type="ECO:0000256" key="9">
    <source>
        <dbReference type="ARBA" id="ARBA00049563"/>
    </source>
</evidence>
<evidence type="ECO:0000256" key="13">
    <source>
        <dbReference type="RuleBase" id="RU003785"/>
    </source>
</evidence>
<evidence type="ECO:0000256" key="8">
    <source>
        <dbReference type="ARBA" id="ARBA00022842"/>
    </source>
</evidence>
<comment type="similarity">
    <text evidence="3 10 13">Belongs to the IPP transferase family.</text>
</comment>
<dbReference type="InterPro" id="IPR039657">
    <property type="entry name" value="Dimethylallyltransferase"/>
</dbReference>
<keyword evidence="8 10" id="KW-0460">Magnesium</keyword>
<dbReference type="EC" id="2.5.1.75" evidence="10"/>
<reference evidence="14 15" key="1">
    <citation type="submission" date="2023-07" db="EMBL/GenBank/DDBJ databases">
        <title>Genomic Encyclopedia of Type Strains, Phase IV (KMG-IV): sequencing the most valuable type-strain genomes for metagenomic binning, comparative biology and taxonomic classification.</title>
        <authorList>
            <person name="Goeker M."/>
        </authorList>
    </citation>
    <scope>NUCLEOTIDE SEQUENCE [LARGE SCALE GENOMIC DNA]</scope>
    <source>
        <strain evidence="14 15">DSM 17740</strain>
    </source>
</reference>
<keyword evidence="7 10" id="KW-0067">ATP-binding</keyword>
<dbReference type="EMBL" id="JAUSUQ010000001">
    <property type="protein sequence ID" value="MDQ0337353.1"/>
    <property type="molecule type" value="Genomic_DNA"/>
</dbReference>
<dbReference type="SUPFAM" id="SSF52540">
    <property type="entry name" value="P-loop containing nucleoside triphosphate hydrolases"/>
    <property type="match status" value="2"/>
</dbReference>
<keyword evidence="15" id="KW-1185">Reference proteome</keyword>
<feature type="binding site" evidence="10">
    <location>
        <begin position="13"/>
        <end position="18"/>
    </location>
    <ligand>
        <name>substrate</name>
    </ligand>
</feature>
<evidence type="ECO:0000256" key="5">
    <source>
        <dbReference type="ARBA" id="ARBA00022694"/>
    </source>
</evidence>
<gene>
    <name evidence="10" type="primary">miaA</name>
    <name evidence="14" type="ORF">J2S00_000123</name>
</gene>
<comment type="function">
    <text evidence="2 10 12">Catalyzes the transfer of a dimethylallyl group onto the adenine at position 37 in tRNAs that read codons beginning with uridine, leading to the formation of N6-(dimethylallyl)adenosine (i(6)A).</text>
</comment>
<evidence type="ECO:0000256" key="2">
    <source>
        <dbReference type="ARBA" id="ARBA00003213"/>
    </source>
</evidence>
<dbReference type="InterPro" id="IPR018022">
    <property type="entry name" value="IPT"/>
</dbReference>
<keyword evidence="4 10" id="KW-0808">Transferase</keyword>
<comment type="caution">
    <text evidence="10">Lacks conserved residue(s) required for the propagation of feature annotation.</text>
</comment>
<dbReference type="PANTHER" id="PTHR11088:SF60">
    <property type="entry name" value="TRNA DIMETHYLALLYLTRANSFERASE"/>
    <property type="match status" value="1"/>
</dbReference>
<feature type="region of interest" description="Interaction with substrate tRNA" evidence="10">
    <location>
        <begin position="36"/>
        <end position="39"/>
    </location>
</feature>
<feature type="site" description="Interaction with substrate tRNA" evidence="10">
    <location>
        <position position="102"/>
    </location>
</feature>
<sequence>MDKYRLLAIVGPTAVGKTRLSIELAKALKGEIISGDSMQVYKGMDIGTAKITEEEKEGIPHYLIDILEPDEDFSVSQFQSLTKSCIKEINERGRIPILVGGTGLYVQAVTHDFHFAEEYDPGLRENWERFLAEHGKEALHKELQKRDPSYAKELHPNNTRRVIRALEIIETTGQSMAHYQQDWHRLSPYDLIMIGLTMQREKLYERINQRVDNMIAQGLVEEVRQLLNRGVPRRSTAMQAIGYKEIVRYLEDELTLDEAVELIKRNTRRYAKRQLTWFRRMDEIRWFEVIDHHQFPALVKNIIHYVAGKWQMV</sequence>
<accession>A0ABU0CMN5</accession>
<dbReference type="Proteomes" id="UP001232445">
    <property type="component" value="Unassembled WGS sequence"/>
</dbReference>
<evidence type="ECO:0000256" key="4">
    <source>
        <dbReference type="ARBA" id="ARBA00022679"/>
    </source>
</evidence>
<evidence type="ECO:0000313" key="14">
    <source>
        <dbReference type="EMBL" id="MDQ0337353.1"/>
    </source>
</evidence>
<evidence type="ECO:0000256" key="11">
    <source>
        <dbReference type="RuleBase" id="RU003783"/>
    </source>
</evidence>
<comment type="caution">
    <text evidence="14">The sequence shown here is derived from an EMBL/GenBank/DDBJ whole genome shotgun (WGS) entry which is preliminary data.</text>
</comment>